<sequence length="356" mass="41093">MDSISTNPPFDKAFKTLMEKTHREDEGFEENELVEIEECEVPVIDLSPLLKESNNSNDEEVREKCKSEIARACREWGFFHVVKHGISSEVLNGLRIEQEKVFKIPFDEKKKNKNSNFNFFSGSYRWGSPTATSIRQFSWSEAFHMPLAHITGSTTTGPNNTLTYRIEQFSCNAYNLAQTLAGILAEKIGQQKKSKFFRENCLPTTSYLRMNRYPPFAMASPSQVHGLIPHTDSCFLTILLHDQVRGLQLVKDGKWIAVKPTPHALTINIGDLFQAWSNDVYKSVEHRVVTNREMERFSIAYFFCPFDETVIESCSSEHQHSVYRRFSYREYRQKVQDDVHKFGTKIGLPNFLLHPS</sequence>
<evidence type="ECO:0000313" key="6">
    <source>
        <dbReference type="Proteomes" id="UP001341840"/>
    </source>
</evidence>
<dbReference type="InterPro" id="IPR005123">
    <property type="entry name" value="Oxoglu/Fe-dep_dioxygenase_dom"/>
</dbReference>
<keyword evidence="6" id="KW-1185">Reference proteome</keyword>
<comment type="similarity">
    <text evidence="3">Belongs to the iron/ascorbate-dependent oxidoreductase family.</text>
</comment>
<dbReference type="InterPro" id="IPR026992">
    <property type="entry name" value="DIOX_N"/>
</dbReference>
<dbReference type="Proteomes" id="UP001341840">
    <property type="component" value="Unassembled WGS sequence"/>
</dbReference>
<evidence type="ECO:0000256" key="1">
    <source>
        <dbReference type="ARBA" id="ARBA00022723"/>
    </source>
</evidence>
<dbReference type="InterPro" id="IPR044861">
    <property type="entry name" value="IPNS-like_FE2OG_OXY"/>
</dbReference>
<proteinExistence type="inferred from homology"/>
<dbReference type="EMBL" id="JASCZI010031176">
    <property type="protein sequence ID" value="MED6126156.1"/>
    <property type="molecule type" value="Genomic_DNA"/>
</dbReference>
<evidence type="ECO:0000256" key="2">
    <source>
        <dbReference type="ARBA" id="ARBA00023004"/>
    </source>
</evidence>
<dbReference type="Pfam" id="PF14226">
    <property type="entry name" value="DIOX_N"/>
    <property type="match status" value="1"/>
</dbReference>
<evidence type="ECO:0000256" key="3">
    <source>
        <dbReference type="RuleBase" id="RU003682"/>
    </source>
</evidence>
<gene>
    <name evidence="5" type="ORF">PIB30_075597</name>
</gene>
<dbReference type="Gene3D" id="2.60.120.330">
    <property type="entry name" value="B-lactam Antibiotic, Isopenicillin N Synthase, Chain"/>
    <property type="match status" value="1"/>
</dbReference>
<dbReference type="InterPro" id="IPR050231">
    <property type="entry name" value="Iron_ascorbate_oxido_reductase"/>
</dbReference>
<keyword evidence="2 3" id="KW-0408">Iron</keyword>
<protein>
    <recommendedName>
        <fullName evidence="4">Fe2OG dioxygenase domain-containing protein</fullName>
    </recommendedName>
</protein>
<dbReference type="InterPro" id="IPR027443">
    <property type="entry name" value="IPNS-like_sf"/>
</dbReference>
<dbReference type="Pfam" id="PF03171">
    <property type="entry name" value="2OG-FeII_Oxy"/>
    <property type="match status" value="1"/>
</dbReference>
<keyword evidence="3" id="KW-0560">Oxidoreductase</keyword>
<feature type="domain" description="Fe2OG dioxygenase" evidence="4">
    <location>
        <begin position="204"/>
        <end position="305"/>
    </location>
</feature>
<organism evidence="5 6">
    <name type="scientific">Stylosanthes scabra</name>
    <dbReference type="NCBI Taxonomy" id="79078"/>
    <lineage>
        <taxon>Eukaryota</taxon>
        <taxon>Viridiplantae</taxon>
        <taxon>Streptophyta</taxon>
        <taxon>Embryophyta</taxon>
        <taxon>Tracheophyta</taxon>
        <taxon>Spermatophyta</taxon>
        <taxon>Magnoliopsida</taxon>
        <taxon>eudicotyledons</taxon>
        <taxon>Gunneridae</taxon>
        <taxon>Pentapetalae</taxon>
        <taxon>rosids</taxon>
        <taxon>fabids</taxon>
        <taxon>Fabales</taxon>
        <taxon>Fabaceae</taxon>
        <taxon>Papilionoideae</taxon>
        <taxon>50 kb inversion clade</taxon>
        <taxon>dalbergioids sensu lato</taxon>
        <taxon>Dalbergieae</taxon>
        <taxon>Pterocarpus clade</taxon>
        <taxon>Stylosanthes</taxon>
    </lineage>
</organism>
<reference evidence="5 6" key="1">
    <citation type="journal article" date="2023" name="Plants (Basel)">
        <title>Bridging the Gap: Combining Genomics and Transcriptomics Approaches to Understand Stylosanthes scabra, an Orphan Legume from the Brazilian Caatinga.</title>
        <authorList>
            <person name="Ferreira-Neto J.R.C."/>
            <person name="da Silva M.D."/>
            <person name="Binneck E."/>
            <person name="de Melo N.F."/>
            <person name="da Silva R.H."/>
            <person name="de Melo A.L.T.M."/>
            <person name="Pandolfi V."/>
            <person name="Bustamante F.O."/>
            <person name="Brasileiro-Vidal A.C."/>
            <person name="Benko-Iseppon A.M."/>
        </authorList>
    </citation>
    <scope>NUCLEOTIDE SEQUENCE [LARGE SCALE GENOMIC DNA]</scope>
    <source>
        <tissue evidence="5">Leaves</tissue>
    </source>
</reference>
<keyword evidence="1 3" id="KW-0479">Metal-binding</keyword>
<dbReference type="PROSITE" id="PS51471">
    <property type="entry name" value="FE2OG_OXY"/>
    <property type="match status" value="1"/>
</dbReference>
<name>A0ABU6RPW5_9FABA</name>
<dbReference type="PANTHER" id="PTHR47990">
    <property type="entry name" value="2-OXOGLUTARATE (2OG) AND FE(II)-DEPENDENT OXYGENASE SUPERFAMILY PROTEIN-RELATED"/>
    <property type="match status" value="1"/>
</dbReference>
<dbReference type="SUPFAM" id="SSF51197">
    <property type="entry name" value="Clavaminate synthase-like"/>
    <property type="match status" value="1"/>
</dbReference>
<evidence type="ECO:0000313" key="5">
    <source>
        <dbReference type="EMBL" id="MED6126156.1"/>
    </source>
</evidence>
<comment type="caution">
    <text evidence="5">The sequence shown here is derived from an EMBL/GenBank/DDBJ whole genome shotgun (WGS) entry which is preliminary data.</text>
</comment>
<accession>A0ABU6RPW5</accession>
<evidence type="ECO:0000259" key="4">
    <source>
        <dbReference type="PROSITE" id="PS51471"/>
    </source>
</evidence>